<comment type="caution">
    <text evidence="2">The sequence shown here is derived from an EMBL/GenBank/DDBJ whole genome shotgun (WGS) entry which is preliminary data.</text>
</comment>
<proteinExistence type="predicted"/>
<sequence length="93" mass="10115">MSAWKRWRIAIPLLGLSLLLFVPAVFGAWAWWSENSATYRTITAFICLVLAGCVGISLSIGIKKTEDVPWLRIGLVAVGILATCGLAVVRRSV</sequence>
<name>A0A9W5USJ0_9ACTN</name>
<accession>A0A9W5USJ0</accession>
<keyword evidence="3" id="KW-1185">Reference proteome</keyword>
<feature type="transmembrane region" description="Helical" evidence="1">
    <location>
        <begin position="70"/>
        <end position="89"/>
    </location>
</feature>
<protein>
    <submittedName>
        <fullName evidence="2">Uncharacterized protein</fullName>
    </submittedName>
</protein>
<dbReference type="AlphaFoldDB" id="A0A9W5USJ0"/>
<evidence type="ECO:0000313" key="3">
    <source>
        <dbReference type="Proteomes" id="UP000607311"/>
    </source>
</evidence>
<reference evidence="2" key="1">
    <citation type="submission" date="2021-01" db="EMBL/GenBank/DDBJ databases">
        <title>Whole genome shotgun sequence of Verrucosispora sediminis NBRC 107745.</title>
        <authorList>
            <person name="Komaki H."/>
            <person name="Tamura T."/>
        </authorList>
    </citation>
    <scope>NUCLEOTIDE SEQUENCE</scope>
    <source>
        <strain evidence="2">NBRC 107745</strain>
    </source>
</reference>
<dbReference type="OrthoDB" id="3392557at2"/>
<feature type="transmembrane region" description="Helical" evidence="1">
    <location>
        <begin position="37"/>
        <end position="58"/>
    </location>
</feature>
<dbReference type="RefSeq" id="WP_093407901.1">
    <property type="nucleotide sequence ID" value="NZ_BOPD01000026.1"/>
</dbReference>
<keyword evidence="1" id="KW-1133">Transmembrane helix</keyword>
<evidence type="ECO:0000313" key="2">
    <source>
        <dbReference type="EMBL" id="GIJ34994.1"/>
    </source>
</evidence>
<organism evidence="2 3">
    <name type="scientific">Micromonospora sediminimaris</name>
    <dbReference type="NCBI Taxonomy" id="547162"/>
    <lineage>
        <taxon>Bacteria</taxon>
        <taxon>Bacillati</taxon>
        <taxon>Actinomycetota</taxon>
        <taxon>Actinomycetes</taxon>
        <taxon>Micromonosporales</taxon>
        <taxon>Micromonosporaceae</taxon>
        <taxon>Micromonospora</taxon>
    </lineage>
</organism>
<keyword evidence="1" id="KW-0812">Transmembrane</keyword>
<keyword evidence="1" id="KW-0472">Membrane</keyword>
<evidence type="ECO:0000256" key="1">
    <source>
        <dbReference type="SAM" id="Phobius"/>
    </source>
</evidence>
<dbReference type="Proteomes" id="UP000607311">
    <property type="component" value="Unassembled WGS sequence"/>
</dbReference>
<gene>
    <name evidence="2" type="ORF">Vse01_41420</name>
</gene>
<dbReference type="EMBL" id="BOPD01000026">
    <property type="protein sequence ID" value="GIJ34994.1"/>
    <property type="molecule type" value="Genomic_DNA"/>
</dbReference>